<reference evidence="4 5" key="1">
    <citation type="submission" date="2023-02" db="EMBL/GenBank/DDBJ databases">
        <title>Population genomics of bacteria associated with diatom.</title>
        <authorList>
            <person name="Xie J."/>
            <person name="Wang H."/>
        </authorList>
    </citation>
    <scope>NUCLEOTIDE SEQUENCE [LARGE SCALE GENOMIC DNA]</scope>
    <source>
        <strain evidence="4 5">PT47_8</strain>
    </source>
</reference>
<dbReference type="InterPro" id="IPR055354">
    <property type="entry name" value="DUF7507"/>
</dbReference>
<dbReference type="EMBL" id="JARCJK010000032">
    <property type="protein sequence ID" value="MDE4168247.1"/>
    <property type="molecule type" value="Genomic_DNA"/>
</dbReference>
<dbReference type="InterPro" id="IPR006665">
    <property type="entry name" value="OmpA-like"/>
</dbReference>
<dbReference type="InterPro" id="IPR026395">
    <property type="entry name" value="CshA_fibril"/>
</dbReference>
<dbReference type="InterPro" id="IPR036737">
    <property type="entry name" value="OmpA-like_sf"/>
</dbReference>
<evidence type="ECO:0000313" key="5">
    <source>
        <dbReference type="Proteomes" id="UP001218364"/>
    </source>
</evidence>
<evidence type="ECO:0000259" key="3">
    <source>
        <dbReference type="PROSITE" id="PS51123"/>
    </source>
</evidence>
<gene>
    <name evidence="4" type="ORF">PXK24_21465</name>
</gene>
<accession>A0ABD4XGQ2</accession>
<feature type="region of interest" description="Disordered" evidence="2">
    <location>
        <begin position="209"/>
        <end position="242"/>
    </location>
</feature>
<evidence type="ECO:0000313" key="4">
    <source>
        <dbReference type="EMBL" id="MDE4168247.1"/>
    </source>
</evidence>
<feature type="compositionally biased region" description="Polar residues" evidence="2">
    <location>
        <begin position="209"/>
        <end position="218"/>
    </location>
</feature>
<evidence type="ECO:0000256" key="1">
    <source>
        <dbReference type="PROSITE-ProRule" id="PRU00473"/>
    </source>
</evidence>
<dbReference type="Pfam" id="PF24346">
    <property type="entry name" value="DUF7507"/>
    <property type="match status" value="2"/>
</dbReference>
<protein>
    <submittedName>
        <fullName evidence="4">OmpA family protein</fullName>
    </submittedName>
</protein>
<evidence type="ECO:0000256" key="2">
    <source>
        <dbReference type="SAM" id="MobiDB-lite"/>
    </source>
</evidence>
<feature type="region of interest" description="Disordered" evidence="2">
    <location>
        <begin position="69"/>
        <end position="98"/>
    </location>
</feature>
<organism evidence="4 5">
    <name type="scientific">Phaeobacter gallaeciensis</name>
    <dbReference type="NCBI Taxonomy" id="60890"/>
    <lineage>
        <taxon>Bacteria</taxon>
        <taxon>Pseudomonadati</taxon>
        <taxon>Pseudomonadota</taxon>
        <taxon>Alphaproteobacteria</taxon>
        <taxon>Rhodobacterales</taxon>
        <taxon>Roseobacteraceae</taxon>
        <taxon>Phaeobacter</taxon>
    </lineage>
</organism>
<dbReference type="AlphaFoldDB" id="A0ABD4XGQ2"/>
<dbReference type="Pfam" id="PF19076">
    <property type="entry name" value="CshA_repeat"/>
    <property type="match status" value="2"/>
</dbReference>
<name>A0ABD4XGQ2_9RHOB</name>
<dbReference type="NCBIfam" id="TIGR01451">
    <property type="entry name" value="B_ant_repeat"/>
    <property type="match status" value="2"/>
</dbReference>
<dbReference type="Proteomes" id="UP001218364">
    <property type="component" value="Unassembled WGS sequence"/>
</dbReference>
<dbReference type="SUPFAM" id="SSF103515">
    <property type="entry name" value="Autotransporter"/>
    <property type="match status" value="1"/>
</dbReference>
<proteinExistence type="predicted"/>
<dbReference type="SUPFAM" id="SSF103088">
    <property type="entry name" value="OmpA-like"/>
    <property type="match status" value="1"/>
</dbReference>
<keyword evidence="1" id="KW-0472">Membrane</keyword>
<dbReference type="Gene3D" id="3.30.1330.60">
    <property type="entry name" value="OmpA-like domain"/>
    <property type="match status" value="1"/>
</dbReference>
<dbReference type="GO" id="GO:0016020">
    <property type="term" value="C:membrane"/>
    <property type="evidence" value="ECO:0007669"/>
    <property type="project" value="UniProtKB-UniRule"/>
</dbReference>
<dbReference type="CDD" id="cd07185">
    <property type="entry name" value="OmpA_C-like"/>
    <property type="match status" value="1"/>
</dbReference>
<sequence>MSAGDTIAYSFTVTNTGTQIVTNIALSDEKVTVSGGPIATLAPGASDSATFTAVYALTQEDIDAGTVSNTAVATGSSPSGTDDVSDTSGTAGDNDTPTVVDLGGTASINGVKTVVLSSDTDASGGMSAGDVLTYTITATNSGNVTLKNVGIESDTLSRGVTNLTEVTGFSASDFTLVPENSRTLAPGEFASFKATYVLTEADIGAGGLSNSATVSGTPPTGEPVTDVTDDGATGTGDAGDDPTVSLLQPLARNDASYGNQLGQPGKVAVLENDSYASAMTPTVMLVTDDGAFVTEMTVAGEGVWKVGVNNKIRFTPAAGYFGDPTAVEYVITSSNVPVSTPAEVLIDYLGVATSDDLVAENDEIVGQDPNGPVTVNPLLNDADGNAGQLVASSVRLLDDNNNPVSSLTVPGEGSWSVDTQTGEVTFTPEPGFTGSSARVRYYVENVAGIPQTAEISILFIDPRGVVYDTDTLSPISGVSLQFADATGTVLPASCFPAGQQPQTTGSDGRYRFDLAVSCTTLAGREFQIQITGAPGYMSEPAPEGREQGVLNPGTPATDVHEVVPYDSAPTAAQTRKYFTRFLIGANSRQIVNNHIPLGRLFKEIEEDLRQVLEDDLAATMTQQGQIMSGYAKNALARLRMNSHTVCAAEVDRIFKRKPVSFATGSAKLPKEADQTLDRVARVMERCEEIAFAVHGYVDPASGRRDGYDLSQARANSVIAGLRQRGIIRERLQALPFRLPRSEAGTEGDTESRIRVVSSGRLITDATCADTVTTDDGMNVDINGSSGSIDGNYLQERRNCARDGWTILSGSFSHLRNSNGMNQSMFQLSKRSERFISDDHLSGWFLGAYATSNDVSGLAYGTIRGFGLNAGLYGAKRFDSNLFLDYYFGAAAGRHRFDLAFGRVGGVISATGHYDYTALFMGVALSGQTHLGNYPLTPRVGLDVAWSPGGSVEVAINQGAISDATGLRLPSVSGLKLFSELQFDDLLPGRPATLMAAPRLLCERAIGQQHTECGYGLDLRLAHEVGASDSRYELALTGEHTRARDSYGVSLSFIQALAAGALEGAARVTQDGRPAVGMAYNLDF</sequence>
<dbReference type="PROSITE" id="PS51123">
    <property type="entry name" value="OMPA_2"/>
    <property type="match status" value="1"/>
</dbReference>
<dbReference type="InterPro" id="IPR047589">
    <property type="entry name" value="DUF11_rpt"/>
</dbReference>
<feature type="compositionally biased region" description="Low complexity" evidence="2">
    <location>
        <begin position="223"/>
        <end position="232"/>
    </location>
</feature>
<dbReference type="NCBIfam" id="TIGR04225">
    <property type="entry name" value="CshA_fibril_rpt"/>
    <property type="match status" value="1"/>
</dbReference>
<comment type="caution">
    <text evidence="4">The sequence shown here is derived from an EMBL/GenBank/DDBJ whole genome shotgun (WGS) entry which is preliminary data.</text>
</comment>
<dbReference type="InterPro" id="IPR036709">
    <property type="entry name" value="Autotransporte_beta_dom_sf"/>
</dbReference>
<feature type="compositionally biased region" description="Polar residues" evidence="2">
    <location>
        <begin position="69"/>
        <end position="97"/>
    </location>
</feature>
<feature type="domain" description="OmpA-like" evidence="3">
    <location>
        <begin position="647"/>
        <end position="759"/>
    </location>
</feature>
<dbReference type="Pfam" id="PF00691">
    <property type="entry name" value="OmpA"/>
    <property type="match status" value="1"/>
</dbReference>